<organism evidence="1">
    <name type="scientific">Eucalyptus grandis</name>
    <name type="common">Flooded gum</name>
    <dbReference type="NCBI Taxonomy" id="71139"/>
    <lineage>
        <taxon>Eukaryota</taxon>
        <taxon>Viridiplantae</taxon>
        <taxon>Streptophyta</taxon>
        <taxon>Embryophyta</taxon>
        <taxon>Tracheophyta</taxon>
        <taxon>Spermatophyta</taxon>
        <taxon>Magnoliopsida</taxon>
        <taxon>eudicotyledons</taxon>
        <taxon>Gunneridae</taxon>
        <taxon>Pentapetalae</taxon>
        <taxon>rosids</taxon>
        <taxon>malvids</taxon>
        <taxon>Myrtales</taxon>
        <taxon>Myrtaceae</taxon>
        <taxon>Myrtoideae</taxon>
        <taxon>Eucalypteae</taxon>
        <taxon>Eucalyptus</taxon>
    </lineage>
</organism>
<dbReference type="Gramene" id="KCW59594">
    <property type="protein sequence ID" value="KCW59594"/>
    <property type="gene ID" value="EUGRSUZ_H02339"/>
</dbReference>
<reference evidence="1" key="1">
    <citation type="submission" date="2013-07" db="EMBL/GenBank/DDBJ databases">
        <title>The genome of Eucalyptus grandis.</title>
        <authorList>
            <person name="Schmutz J."/>
            <person name="Hayes R."/>
            <person name="Myburg A."/>
            <person name="Tuskan G."/>
            <person name="Grattapaglia D."/>
            <person name="Rokhsar D.S."/>
        </authorList>
    </citation>
    <scope>NUCLEOTIDE SEQUENCE</scope>
    <source>
        <tissue evidence="1">Leaf extractions</tissue>
    </source>
</reference>
<dbReference type="InParanoid" id="A0A059B0P7"/>
<name>A0A059B0P7_EUCGR</name>
<gene>
    <name evidence="1" type="ORF">EUGRSUZ_H02339</name>
</gene>
<protein>
    <submittedName>
        <fullName evidence="1">Uncharacterized protein</fullName>
    </submittedName>
</protein>
<proteinExistence type="predicted"/>
<evidence type="ECO:0000313" key="1">
    <source>
        <dbReference type="EMBL" id="KCW59594.1"/>
    </source>
</evidence>
<sequence length="161" mass="18076">MPFLQPLLVLGDVVLGELLVREERGEEVLSLGRDEPKARHLGCRSDDRVVVRVNSSDPKAWEAENLHDACVVWRAKNGARVNLVADKMDLLLNNEIHEEVELGLGHCCAERVRRVGDEDTFDFEVTILGFLISSFESTSSDFEAIGACTVYWHNLCFCSPF</sequence>
<dbReference type="AlphaFoldDB" id="A0A059B0P7"/>
<accession>A0A059B0P7</accession>
<dbReference type="EMBL" id="KK198760">
    <property type="protein sequence ID" value="KCW59594.1"/>
    <property type="molecule type" value="Genomic_DNA"/>
</dbReference>